<evidence type="ECO:0000313" key="2">
    <source>
        <dbReference type="EMBL" id="CAD9000500.1"/>
    </source>
</evidence>
<proteinExistence type="predicted"/>
<reference evidence="2" key="1">
    <citation type="submission" date="2021-01" db="EMBL/GenBank/DDBJ databases">
        <authorList>
            <person name="Corre E."/>
            <person name="Pelletier E."/>
            <person name="Niang G."/>
            <person name="Scheremetjew M."/>
            <person name="Finn R."/>
            <person name="Kale V."/>
            <person name="Holt S."/>
            <person name="Cochrane G."/>
            <person name="Meng A."/>
            <person name="Brown T."/>
            <person name="Cohen L."/>
        </authorList>
    </citation>
    <scope>NUCLEOTIDE SEQUENCE</scope>
    <source>
        <strain evidence="2">NIES-381</strain>
    </source>
</reference>
<feature type="region of interest" description="Disordered" evidence="1">
    <location>
        <begin position="40"/>
        <end position="72"/>
    </location>
</feature>
<accession>A0A7S1N6S1</accession>
<name>A0A7S1N6S1_9EUGL</name>
<evidence type="ECO:0000256" key="1">
    <source>
        <dbReference type="SAM" id="MobiDB-lite"/>
    </source>
</evidence>
<feature type="compositionally biased region" description="Low complexity" evidence="1">
    <location>
        <begin position="57"/>
        <end position="72"/>
    </location>
</feature>
<dbReference type="EMBL" id="HBGA01032162">
    <property type="protein sequence ID" value="CAD9000500.1"/>
    <property type="molecule type" value="Transcribed_RNA"/>
</dbReference>
<gene>
    <name evidence="2" type="ORF">EGYM00392_LOCUS11573</name>
</gene>
<organism evidence="2">
    <name type="scientific">Eutreptiella gymnastica</name>
    <dbReference type="NCBI Taxonomy" id="73025"/>
    <lineage>
        <taxon>Eukaryota</taxon>
        <taxon>Discoba</taxon>
        <taxon>Euglenozoa</taxon>
        <taxon>Euglenida</taxon>
        <taxon>Spirocuta</taxon>
        <taxon>Euglenophyceae</taxon>
        <taxon>Eutreptiales</taxon>
        <taxon>Eutreptiaceae</taxon>
        <taxon>Eutreptiella</taxon>
    </lineage>
</organism>
<protein>
    <submittedName>
        <fullName evidence="2">Uncharacterized protein</fullName>
    </submittedName>
</protein>
<dbReference type="AlphaFoldDB" id="A0A7S1N6S1"/>
<sequence length="137" mass="14807">MPFSFTCYPQTVNPLVSPRSYFHLFLTGMAVWQHAGETGKRPYNIPPHSGTAQGTTPSNPDHSITSSSSSRNCGSGISLPSTMACPTFCRKCTHPRPSSRLCWVREDVGTGGWIGDCAGGWQGIAWGVGDWWACVGR</sequence>